<sequence>MLVWLRCACEFSVRTRANPILRVFRCVSSSIPPNNRRLEAILQGTEHVSVDQWRRWPHQVVFKATPAGPRRDKLLLYL</sequence>
<dbReference type="Proteomes" id="UP000501690">
    <property type="component" value="Linkage Group LG6"/>
</dbReference>
<evidence type="ECO:0000313" key="1">
    <source>
        <dbReference type="EMBL" id="QCD96607.1"/>
    </source>
</evidence>
<name>A0A4D6M6U6_VIGUN</name>
<reference evidence="1 2" key="1">
    <citation type="submission" date="2019-04" db="EMBL/GenBank/DDBJ databases">
        <title>An improved genome assembly and genetic linkage map for asparagus bean, Vigna unguiculata ssp. sesquipedialis.</title>
        <authorList>
            <person name="Xia Q."/>
            <person name="Zhang R."/>
            <person name="Dong Y."/>
        </authorList>
    </citation>
    <scope>NUCLEOTIDE SEQUENCE [LARGE SCALE GENOMIC DNA]</scope>
    <source>
        <tissue evidence="1">Leaf</tissue>
    </source>
</reference>
<dbReference type="EMBL" id="CP039350">
    <property type="protein sequence ID" value="QCD96607.1"/>
    <property type="molecule type" value="Genomic_DNA"/>
</dbReference>
<dbReference type="AlphaFoldDB" id="A0A4D6M6U6"/>
<proteinExistence type="predicted"/>
<evidence type="ECO:0000313" key="2">
    <source>
        <dbReference type="Proteomes" id="UP000501690"/>
    </source>
</evidence>
<keyword evidence="2" id="KW-1185">Reference proteome</keyword>
<accession>A0A4D6M6U6</accession>
<protein>
    <submittedName>
        <fullName evidence="1">Uncharacterized protein</fullName>
    </submittedName>
</protein>
<gene>
    <name evidence="1" type="ORF">DEO72_LG6g1314</name>
</gene>
<organism evidence="1 2">
    <name type="scientific">Vigna unguiculata</name>
    <name type="common">Cowpea</name>
    <dbReference type="NCBI Taxonomy" id="3917"/>
    <lineage>
        <taxon>Eukaryota</taxon>
        <taxon>Viridiplantae</taxon>
        <taxon>Streptophyta</taxon>
        <taxon>Embryophyta</taxon>
        <taxon>Tracheophyta</taxon>
        <taxon>Spermatophyta</taxon>
        <taxon>Magnoliopsida</taxon>
        <taxon>eudicotyledons</taxon>
        <taxon>Gunneridae</taxon>
        <taxon>Pentapetalae</taxon>
        <taxon>rosids</taxon>
        <taxon>fabids</taxon>
        <taxon>Fabales</taxon>
        <taxon>Fabaceae</taxon>
        <taxon>Papilionoideae</taxon>
        <taxon>50 kb inversion clade</taxon>
        <taxon>NPAAA clade</taxon>
        <taxon>indigoferoid/millettioid clade</taxon>
        <taxon>Phaseoleae</taxon>
        <taxon>Vigna</taxon>
    </lineage>
</organism>